<keyword evidence="2" id="KW-1185">Reference proteome</keyword>
<dbReference type="EMBL" id="LACB01000437">
    <property type="protein sequence ID" value="KAJ9483368.1"/>
    <property type="molecule type" value="Genomic_DNA"/>
</dbReference>
<gene>
    <name evidence="1" type="ORF">VN97_g10039</name>
</gene>
<evidence type="ECO:0000313" key="2">
    <source>
        <dbReference type="Proteomes" id="UP001227192"/>
    </source>
</evidence>
<dbReference type="AlphaFoldDB" id="A0AAI9TAE3"/>
<organism evidence="1 2">
    <name type="scientific">Penicillium thymicola</name>
    <dbReference type="NCBI Taxonomy" id="293382"/>
    <lineage>
        <taxon>Eukaryota</taxon>
        <taxon>Fungi</taxon>
        <taxon>Dikarya</taxon>
        <taxon>Ascomycota</taxon>
        <taxon>Pezizomycotina</taxon>
        <taxon>Eurotiomycetes</taxon>
        <taxon>Eurotiomycetidae</taxon>
        <taxon>Eurotiales</taxon>
        <taxon>Aspergillaceae</taxon>
        <taxon>Penicillium</taxon>
    </lineage>
</organism>
<evidence type="ECO:0000313" key="1">
    <source>
        <dbReference type="EMBL" id="KAJ9483368.1"/>
    </source>
</evidence>
<name>A0AAI9TAE3_PENTH</name>
<comment type="caution">
    <text evidence="1">The sequence shown here is derived from an EMBL/GenBank/DDBJ whole genome shotgun (WGS) entry which is preliminary data.</text>
</comment>
<reference evidence="1" key="2">
    <citation type="journal article" date="2016" name="Fungal Biol.">
        <title>Ochratoxin A production by Penicillium thymicola.</title>
        <authorList>
            <person name="Nguyen H.D.T."/>
            <person name="McMullin D.R."/>
            <person name="Ponomareva E."/>
            <person name="Riley R."/>
            <person name="Pomraning K.R."/>
            <person name="Baker S.E."/>
            <person name="Seifert K.A."/>
        </authorList>
    </citation>
    <scope>NUCLEOTIDE SEQUENCE</scope>
    <source>
        <strain evidence="1">DAOM 180753</strain>
    </source>
</reference>
<reference evidence="1" key="1">
    <citation type="submission" date="2015-06" db="EMBL/GenBank/DDBJ databases">
        <authorList>
            <person name="Nguyen H."/>
        </authorList>
    </citation>
    <scope>NUCLEOTIDE SEQUENCE</scope>
    <source>
        <strain evidence="1">DAOM 180753</strain>
    </source>
</reference>
<protein>
    <submittedName>
        <fullName evidence="1">Uncharacterized protein</fullName>
    </submittedName>
</protein>
<sequence length="88" mass="9914">MCNVDPEWDEEGRKKKEGGKWERGYLYLPILFMAAVHLEGNQIATELCERHKNTGLSLIHFQIRCRPTSVLMGRLAGAGGCRRAVNGE</sequence>
<dbReference type="Proteomes" id="UP001227192">
    <property type="component" value="Unassembled WGS sequence"/>
</dbReference>
<accession>A0AAI9TAE3</accession>
<proteinExistence type="predicted"/>